<protein>
    <recommendedName>
        <fullName evidence="2">Alpha-2-macroglobulin domain-containing protein</fullName>
    </recommendedName>
</protein>
<dbReference type="InterPro" id="IPR037066">
    <property type="entry name" value="Plug_dom_sf"/>
</dbReference>
<dbReference type="EMBL" id="WQKZ01000001">
    <property type="protein sequence ID" value="MVN74852.1"/>
    <property type="molecule type" value="Genomic_DNA"/>
</dbReference>
<name>A0A7K1T977_9BACT</name>
<dbReference type="PANTHER" id="PTHR40094:SF1">
    <property type="entry name" value="UBIQUITIN DOMAIN-CONTAINING PROTEIN"/>
    <property type="match status" value="1"/>
</dbReference>
<evidence type="ECO:0000313" key="4">
    <source>
        <dbReference type="Proteomes" id="UP000441336"/>
    </source>
</evidence>
<dbReference type="SUPFAM" id="SSF49464">
    <property type="entry name" value="Carboxypeptidase regulatory domain-like"/>
    <property type="match status" value="1"/>
</dbReference>
<gene>
    <name evidence="3" type="ORF">GO988_00780</name>
</gene>
<evidence type="ECO:0000256" key="1">
    <source>
        <dbReference type="SAM" id="SignalP"/>
    </source>
</evidence>
<evidence type="ECO:0000259" key="2">
    <source>
        <dbReference type="SMART" id="SM01360"/>
    </source>
</evidence>
<dbReference type="InterPro" id="IPR051802">
    <property type="entry name" value="YfhM-like"/>
</dbReference>
<dbReference type="InterPro" id="IPR001599">
    <property type="entry name" value="Macroglobln_a2"/>
</dbReference>
<reference evidence="3 4" key="1">
    <citation type="submission" date="2019-12" db="EMBL/GenBank/DDBJ databases">
        <title>Hymenobacter sp. HMF4947 Genome sequencing and assembly.</title>
        <authorList>
            <person name="Kang H."/>
            <person name="Cha I."/>
            <person name="Kim H."/>
            <person name="Joh K."/>
        </authorList>
    </citation>
    <scope>NUCLEOTIDE SEQUENCE [LARGE SCALE GENOMIC DNA]</scope>
    <source>
        <strain evidence="3 4">HMF4947</strain>
    </source>
</reference>
<comment type="caution">
    <text evidence="3">The sequence shown here is derived from an EMBL/GenBank/DDBJ whole genome shotgun (WGS) entry which is preliminary data.</text>
</comment>
<feature type="domain" description="Alpha-2-macroglobulin" evidence="2">
    <location>
        <begin position="1344"/>
        <end position="1433"/>
    </location>
</feature>
<dbReference type="Pfam" id="PF00207">
    <property type="entry name" value="A2M"/>
    <property type="match status" value="1"/>
</dbReference>
<dbReference type="Gene3D" id="2.60.40.1120">
    <property type="entry name" value="Carboxypeptidase-like, regulatory domain"/>
    <property type="match status" value="1"/>
</dbReference>
<evidence type="ECO:0000313" key="3">
    <source>
        <dbReference type="EMBL" id="MVN74852.1"/>
    </source>
</evidence>
<dbReference type="SUPFAM" id="SSF56935">
    <property type="entry name" value="Porins"/>
    <property type="match status" value="1"/>
</dbReference>
<dbReference type="RefSeq" id="WP_157561632.1">
    <property type="nucleotide sequence ID" value="NZ_WQKZ01000001.1"/>
</dbReference>
<dbReference type="Gene3D" id="1.50.10.20">
    <property type="match status" value="1"/>
</dbReference>
<proteinExistence type="predicted"/>
<dbReference type="GO" id="GO:0004866">
    <property type="term" value="F:endopeptidase inhibitor activity"/>
    <property type="evidence" value="ECO:0007669"/>
    <property type="project" value="InterPro"/>
</dbReference>
<dbReference type="Pfam" id="PF17973">
    <property type="entry name" value="bMG10"/>
    <property type="match status" value="1"/>
</dbReference>
<dbReference type="PANTHER" id="PTHR40094">
    <property type="entry name" value="ALPHA-2-MACROGLOBULIN HOMOLOG"/>
    <property type="match status" value="1"/>
</dbReference>
<dbReference type="InterPro" id="IPR041246">
    <property type="entry name" value="Bact_MG10"/>
</dbReference>
<dbReference type="Pfam" id="PF13715">
    <property type="entry name" value="CarbopepD_reg_2"/>
    <property type="match status" value="1"/>
</dbReference>
<organism evidence="3 4">
    <name type="scientific">Hymenobacter ginkgonis</name>
    <dbReference type="NCBI Taxonomy" id="2682976"/>
    <lineage>
        <taxon>Bacteria</taxon>
        <taxon>Pseudomonadati</taxon>
        <taxon>Bacteroidota</taxon>
        <taxon>Cytophagia</taxon>
        <taxon>Cytophagales</taxon>
        <taxon>Hymenobacteraceae</taxon>
        <taxon>Hymenobacter</taxon>
    </lineage>
</organism>
<dbReference type="SMART" id="SM01360">
    <property type="entry name" value="A2M"/>
    <property type="match status" value="1"/>
</dbReference>
<dbReference type="InterPro" id="IPR008969">
    <property type="entry name" value="CarboxyPept-like_regulatory"/>
</dbReference>
<sequence length="1996" mass="220088">MYQLVLTLLLCWLALPVLAQQQLAKARQSSYLTKVFRLTEAQARRLYERGLRAARPDFFAVAVDSFRTDSLVRHPLPLGYYLVAHTEGPELVYWLRADTDRTVEVLDNQVDLVLVVRDSLGQPLPTAQVAVGGHAVPYDAATHTYRRAHAGRAGLVAVTQAGRTTFHPLEQSFPRAAYRQSGFVRLSKRVVFGVPLGYLTVPAWNLGRDVKHPSYTTSGLVGLVRSAFSEEVRERRQEQRRQWRGARWRSYLVVSQPRYRPTGDTLRLKARVLRRGSGRPATLPLTLWLSGGGLGREKRLATLRPVRPGSYEFSLPLADTLGLRTDTSPVLRLADKDDNTLATGNFQLEDYELNNAQYALRALEKEPRRGQPQAVFLRGTDANDLPLLDARVRLAVVPGGEPGVLAGRRLFVPDTLWTHTQALDALGETRVNLPARIFPNADISYEIAATFLTTDNERHAENLSLFYRRDPGRLHLTLGHDSVRLSYDSLGHYRPHRALLRVAASQARGSAAALQPRPVQLPTSLPLNPQAYGYTLTDAAGRSEYLNLPTQNADLSLASDRSTDSVHLVVNNPRRLPFWYFVYRGNALRYRGYATDYQLKVKDKSLTPWHVSLHYYWGERLRADEYTVAPPQPRLAVATDQPEVAYPGQRLRLGFTVTDEGGRPVPNADLTAYAYTSKFGAAVLPALPSFARPVLGRQSRRRFGLSEQFANRPNATGQQLLDWRHWRTQLGLDSLRFYSFLYPDGGAFYEYRPAPGGLTQVAPFVVDSGRVQAPIAFYIDGQPAYIHSLNQHEPYTAVATSGYHTISLRTATRLVTLQAVYLRAGHKLTLSIDLNQPCRELHVEKRLPLLSPTEELALQRTIVAVAPEDARAHVPAMLRQGLVLHPLLGNSYTYSRLQLAGPFRPDSVVLNPLSERPRTFLFAPLYSYTFYPGVLKMTCIEPAQLGRMSQAGLARPLPLGDFAYSEVPKEQHQQVYSWPVVMPRLPVFAEHYRTLPGQGRLAVRLPPVAGATTPSNALPEALCTLLTRPDQPRFSRLGRGVEVLQALAPGRYRVAVLLADSTCLAPTEIILVEANGQTYVQLRRADRQPYGPLSRRLLKMRRALLPVLAAERPTRRETRAEQPLHPRLDWRTLHGRVTEAQSGEGLPGVTVLVKGTALGVSTDASGAYSLQVPPAARILVFSSVGYASQELAITNNGPFNTALAADIKQLDEVVVTGYGTQSRHDLTASVTTVNMLQGRVAGVAITNATSVIIRGNTAIAASQQPLYIVNGLTFNGKLSDLAPADIAEMRTLDVAAATALYGTRASHGAVLITTKSGAALAGLPDLQAGGDPRLGLRQHFADHAWWRPTLTTDGQGRAHADVVLPDDVTSWDTFVVGSDGRGRVGAATGRLRAFKALRAELAVPRFLVAGDRVQVLGKVLNYQPDTAQVTTTFRVGERVVRQQARRVSAAFIDTLTVTAPAVAVADSVQLTFGLQQANGFADGEQRRVPVLPAGTRERVGTFALLTAIDTTVALPLDPQLGEVTVRLESDALPVLLAEIQHLQEYAYLCNEQMASRLHGLLLEQRIREQQHAAFKGKKAVSFLVRRLQEGRDKGTGLWGTWPTSEVSPWATVHVVEALLAAERAGYPVDFNRDEVQRFLLSELDQSANHLPELRGYFRRDDDQIRLLHLLHALGAPVDYATYVRHIERAAPRRLPLDRYLALSALRQELRLPYQLDSLQRYRLRTELGGVFYTDTLHTSSYFRYLLPDRVGTTLLAYTVLRTQGGHTAELARIRAFLLGLRGGGYWESTYQAAQILATIGPDLLAPGGGAAAQVQVRGPAGAGLPTGLITTFPFVAKLAATGPLTLRKTGGLPVYATAYQTRWNPTPLAAAKPFVVTTTLAGQAGGRVALPAGKPTELVVTVEVKAEARYVLLEVPIPAGCSYGPPATPSPLEVHREYLKQQAGIFIDWLPIGKHTFRVALQPRYRGSYTLNPARAELLYFPTKFGRTASKQVLVR</sequence>
<keyword evidence="4" id="KW-1185">Reference proteome</keyword>
<dbReference type="Gene3D" id="2.170.130.10">
    <property type="entry name" value="TonB-dependent receptor, plug domain"/>
    <property type="match status" value="1"/>
</dbReference>
<keyword evidence="1" id="KW-0732">Signal</keyword>
<feature type="signal peptide" evidence="1">
    <location>
        <begin position="1"/>
        <end position="19"/>
    </location>
</feature>
<accession>A0A7K1T977</accession>
<dbReference type="Proteomes" id="UP000441336">
    <property type="component" value="Unassembled WGS sequence"/>
</dbReference>
<feature type="chain" id="PRO_5029543281" description="Alpha-2-macroglobulin domain-containing protein" evidence="1">
    <location>
        <begin position="20"/>
        <end position="1996"/>
    </location>
</feature>